<accession>A0AAN9YZH8</accession>
<dbReference type="PANTHER" id="PTHR21588">
    <property type="entry name" value="COILED-COIL-HELIX-COILED-COIL-HELIX DOMAIN CONTAINING 6"/>
    <property type="match status" value="1"/>
</dbReference>
<keyword evidence="3" id="KW-1185">Reference proteome</keyword>
<dbReference type="GO" id="GO:0061617">
    <property type="term" value="C:MICOS complex"/>
    <property type="evidence" value="ECO:0007669"/>
    <property type="project" value="TreeGrafter"/>
</dbReference>
<dbReference type="EMBL" id="JAZDUA010000719">
    <property type="protein sequence ID" value="KAK7789697.1"/>
    <property type="molecule type" value="Genomic_DNA"/>
</dbReference>
<dbReference type="GO" id="GO:0007007">
    <property type="term" value="P:inner mitochondrial membrane organization"/>
    <property type="evidence" value="ECO:0007669"/>
    <property type="project" value="TreeGrafter"/>
</dbReference>
<dbReference type="AlphaFoldDB" id="A0AAN9YZH8"/>
<name>A0AAN9YZH8_9ORTH</name>
<reference evidence="2 3" key="1">
    <citation type="submission" date="2024-03" db="EMBL/GenBank/DDBJ databases">
        <title>The genome assembly and annotation of the cricket Gryllus longicercus Weissman &amp; Gray.</title>
        <authorList>
            <person name="Szrajer S."/>
            <person name="Gray D."/>
            <person name="Ylla G."/>
        </authorList>
    </citation>
    <scope>NUCLEOTIDE SEQUENCE [LARGE SCALE GENOMIC DNA]</scope>
    <source>
        <strain evidence="2">DAG 2021-001</strain>
        <tissue evidence="2">Whole body minus gut</tissue>
    </source>
</reference>
<gene>
    <name evidence="2" type="ORF">R5R35_011515</name>
</gene>
<evidence type="ECO:0000256" key="1">
    <source>
        <dbReference type="SAM" id="MobiDB-lite"/>
    </source>
</evidence>
<dbReference type="PANTHER" id="PTHR21588:SF18">
    <property type="entry name" value="MICOS COMPLEX SUBUNIT MIC19"/>
    <property type="match status" value="1"/>
</dbReference>
<evidence type="ECO:0000313" key="3">
    <source>
        <dbReference type="Proteomes" id="UP001378592"/>
    </source>
</evidence>
<evidence type="ECO:0000313" key="2">
    <source>
        <dbReference type="EMBL" id="KAK7789697.1"/>
    </source>
</evidence>
<comment type="caution">
    <text evidence="2">The sequence shown here is derived from an EMBL/GenBank/DDBJ whole genome shotgun (WGS) entry which is preliminary data.</text>
</comment>
<sequence>MGNTNSTRKVTVPNDDPAGVIKVSEAVVQRLKGTSEEVPRQKSPVDAKEEELRKNDEYWMQRLQRQQETHKAMDFHMQQQYDSAVSDVKGSLFACPDPNDEVPCRNLKDKVTECYKNNPKAVLKCSQEVLAFQACVDIKRMEKIENRA</sequence>
<feature type="compositionally biased region" description="Basic and acidic residues" evidence="1">
    <location>
        <begin position="33"/>
        <end position="52"/>
    </location>
</feature>
<dbReference type="Proteomes" id="UP001378592">
    <property type="component" value="Unassembled WGS sequence"/>
</dbReference>
<organism evidence="2 3">
    <name type="scientific">Gryllus longicercus</name>
    <dbReference type="NCBI Taxonomy" id="2509291"/>
    <lineage>
        <taxon>Eukaryota</taxon>
        <taxon>Metazoa</taxon>
        <taxon>Ecdysozoa</taxon>
        <taxon>Arthropoda</taxon>
        <taxon>Hexapoda</taxon>
        <taxon>Insecta</taxon>
        <taxon>Pterygota</taxon>
        <taxon>Neoptera</taxon>
        <taxon>Polyneoptera</taxon>
        <taxon>Orthoptera</taxon>
        <taxon>Ensifera</taxon>
        <taxon>Gryllidea</taxon>
        <taxon>Grylloidea</taxon>
        <taxon>Gryllidae</taxon>
        <taxon>Gryllinae</taxon>
        <taxon>Gryllus</taxon>
    </lineage>
</organism>
<proteinExistence type="predicted"/>
<feature type="region of interest" description="Disordered" evidence="1">
    <location>
        <begin position="32"/>
        <end position="52"/>
    </location>
</feature>
<dbReference type="InterPro" id="IPR052632">
    <property type="entry name" value="MICOS_subunit_Mic19"/>
</dbReference>
<protein>
    <submittedName>
        <fullName evidence="2">Uncharacterized protein</fullName>
    </submittedName>
</protein>